<reference evidence="8 9" key="1">
    <citation type="submission" date="2018-08" db="EMBL/GenBank/DDBJ databases">
        <title>A genome reference for cultivated species of the human gut microbiota.</title>
        <authorList>
            <person name="Zou Y."/>
            <person name="Xue W."/>
            <person name="Luo G."/>
        </authorList>
    </citation>
    <scope>NUCLEOTIDE SEQUENCE [LARGE SCALE GENOMIC DNA]</scope>
    <source>
        <strain evidence="8 9">AF28-15</strain>
    </source>
</reference>
<dbReference type="Pfam" id="PF00145">
    <property type="entry name" value="DNA_methylase"/>
    <property type="match status" value="1"/>
</dbReference>
<keyword evidence="1 5" id="KW-0489">Methyltransferase</keyword>
<dbReference type="GO" id="GO:0009307">
    <property type="term" value="P:DNA restriction-modification system"/>
    <property type="evidence" value="ECO:0007669"/>
    <property type="project" value="UniProtKB-KW"/>
</dbReference>
<accession>A0A3R5VXN7</accession>
<comment type="catalytic activity">
    <reaction evidence="7">
        <text>a 2'-deoxycytidine in DNA + S-adenosyl-L-methionine = a 5-methyl-2'-deoxycytidine in DNA + S-adenosyl-L-homocysteine + H(+)</text>
        <dbReference type="Rhea" id="RHEA:13681"/>
        <dbReference type="Rhea" id="RHEA-COMP:11369"/>
        <dbReference type="Rhea" id="RHEA-COMP:11370"/>
        <dbReference type="ChEBI" id="CHEBI:15378"/>
        <dbReference type="ChEBI" id="CHEBI:57856"/>
        <dbReference type="ChEBI" id="CHEBI:59789"/>
        <dbReference type="ChEBI" id="CHEBI:85452"/>
        <dbReference type="ChEBI" id="CHEBI:85454"/>
        <dbReference type="EC" id="2.1.1.37"/>
    </reaction>
</comment>
<dbReference type="Gene3D" id="3.90.120.10">
    <property type="entry name" value="DNA Methylase, subunit A, domain 2"/>
    <property type="match status" value="1"/>
</dbReference>
<evidence type="ECO:0000313" key="8">
    <source>
        <dbReference type="EMBL" id="RGQ45805.1"/>
    </source>
</evidence>
<keyword evidence="3 5" id="KW-0949">S-adenosyl-L-methionine</keyword>
<dbReference type="AlphaFoldDB" id="A0A3R5VXN7"/>
<dbReference type="GO" id="GO:0032259">
    <property type="term" value="P:methylation"/>
    <property type="evidence" value="ECO:0007669"/>
    <property type="project" value="UniProtKB-KW"/>
</dbReference>
<dbReference type="InterPro" id="IPR018117">
    <property type="entry name" value="C5_DNA_meth_AS"/>
</dbReference>
<protein>
    <recommendedName>
        <fullName evidence="7">Cytosine-specific methyltransferase</fullName>
        <ecNumber evidence="7">2.1.1.37</ecNumber>
    </recommendedName>
</protein>
<name>A0A3R5VXN7_9FIRM</name>
<dbReference type="NCBIfam" id="TIGR00675">
    <property type="entry name" value="dcm"/>
    <property type="match status" value="1"/>
</dbReference>
<dbReference type="GO" id="GO:0044027">
    <property type="term" value="P:negative regulation of gene expression via chromosomal CpG island methylation"/>
    <property type="evidence" value="ECO:0007669"/>
    <property type="project" value="TreeGrafter"/>
</dbReference>
<evidence type="ECO:0000256" key="7">
    <source>
        <dbReference type="RuleBase" id="RU000417"/>
    </source>
</evidence>
<dbReference type="RefSeq" id="WP_118111915.1">
    <property type="nucleotide sequence ID" value="NZ_JBBNGM010000047.1"/>
</dbReference>
<dbReference type="EMBL" id="QRTF01000043">
    <property type="protein sequence ID" value="RGQ45805.1"/>
    <property type="molecule type" value="Genomic_DNA"/>
</dbReference>
<dbReference type="Gene3D" id="3.40.50.150">
    <property type="entry name" value="Vaccinia Virus protein VP39"/>
    <property type="match status" value="1"/>
</dbReference>
<comment type="similarity">
    <text evidence="5 6">Belongs to the class I-like SAM-binding methyltransferase superfamily. C5-methyltransferase family.</text>
</comment>
<proteinExistence type="inferred from homology"/>
<dbReference type="SUPFAM" id="SSF53335">
    <property type="entry name" value="S-adenosyl-L-methionine-dependent methyltransferases"/>
    <property type="match status" value="1"/>
</dbReference>
<sequence>MSYKMIDLFAGCGGLEDGFLQSGKYEDIAAVEWLQPQVKTLINRLETKWGIKDAKNRVMCFDIQREDELFKGWSDDSKAPSREMLSNGKASRYKTGPYGDGKGLDHFVNAAGGIDIIIGGPPCQAYSVAGRVRDENGMKDDYRNYLFEHYLSVVNRYQPKVFVFENVPGLLSAMSDGTPIIQLIESGFSSIGYEIVDDVKKYAKVDASDYGVPQNRERLIILGIRKDLCEDVQVILHRFYLEILPKYKSKKKKTVAEAIGDLPKITPIINDEELKSRIGYSKPECHTTWHRARHHSLRDVEIYRMLANDIQSGRNEYVDSKSLSDLYEEKVGAKSPIHRYHVLRADEPSTTIISHLDRDGNRFIHYDPEQGRDITPREAARIQSFDDDFDFIGNQTDTYIMIGNAVPPLLAKCVGLAVSEVLDIL</sequence>
<keyword evidence="2 5" id="KW-0808">Transferase</keyword>
<evidence type="ECO:0000256" key="1">
    <source>
        <dbReference type="ARBA" id="ARBA00022603"/>
    </source>
</evidence>
<dbReference type="EC" id="2.1.1.37" evidence="7"/>
<gene>
    <name evidence="8" type="primary">dcm</name>
    <name evidence="8" type="ORF">DWY96_14930</name>
</gene>
<dbReference type="PANTHER" id="PTHR10629">
    <property type="entry name" value="CYTOSINE-SPECIFIC METHYLTRANSFERASE"/>
    <property type="match status" value="1"/>
</dbReference>
<keyword evidence="4" id="KW-0680">Restriction system</keyword>
<evidence type="ECO:0000256" key="2">
    <source>
        <dbReference type="ARBA" id="ARBA00022679"/>
    </source>
</evidence>
<dbReference type="PROSITE" id="PS51679">
    <property type="entry name" value="SAM_MT_C5"/>
    <property type="match status" value="1"/>
</dbReference>
<dbReference type="PRINTS" id="PR00105">
    <property type="entry name" value="C5METTRFRASE"/>
</dbReference>
<dbReference type="InterPro" id="IPR001525">
    <property type="entry name" value="C5_MeTfrase"/>
</dbReference>
<feature type="active site" evidence="5">
    <location>
        <position position="123"/>
    </location>
</feature>
<dbReference type="GO" id="GO:0003886">
    <property type="term" value="F:DNA (cytosine-5-)-methyltransferase activity"/>
    <property type="evidence" value="ECO:0007669"/>
    <property type="project" value="UniProtKB-EC"/>
</dbReference>
<dbReference type="Proteomes" id="UP000283738">
    <property type="component" value="Unassembled WGS sequence"/>
</dbReference>
<dbReference type="GO" id="GO:0003677">
    <property type="term" value="F:DNA binding"/>
    <property type="evidence" value="ECO:0007669"/>
    <property type="project" value="TreeGrafter"/>
</dbReference>
<evidence type="ECO:0000256" key="3">
    <source>
        <dbReference type="ARBA" id="ARBA00022691"/>
    </source>
</evidence>
<evidence type="ECO:0000256" key="6">
    <source>
        <dbReference type="RuleBase" id="RU000416"/>
    </source>
</evidence>
<dbReference type="PANTHER" id="PTHR10629:SF52">
    <property type="entry name" value="DNA (CYTOSINE-5)-METHYLTRANSFERASE 1"/>
    <property type="match status" value="1"/>
</dbReference>
<dbReference type="InterPro" id="IPR029063">
    <property type="entry name" value="SAM-dependent_MTases_sf"/>
</dbReference>
<evidence type="ECO:0000256" key="4">
    <source>
        <dbReference type="ARBA" id="ARBA00022747"/>
    </source>
</evidence>
<evidence type="ECO:0000313" key="9">
    <source>
        <dbReference type="Proteomes" id="UP000283738"/>
    </source>
</evidence>
<evidence type="ECO:0000256" key="5">
    <source>
        <dbReference type="PROSITE-ProRule" id="PRU01016"/>
    </source>
</evidence>
<dbReference type="InterPro" id="IPR050390">
    <property type="entry name" value="C5-Methyltransferase"/>
</dbReference>
<dbReference type="PROSITE" id="PS00094">
    <property type="entry name" value="C5_MTASE_1"/>
    <property type="match status" value="1"/>
</dbReference>
<comment type="caution">
    <text evidence="8">The sequence shown here is derived from an EMBL/GenBank/DDBJ whole genome shotgun (WGS) entry which is preliminary data.</text>
</comment>
<organism evidence="8 9">
    <name type="scientific">Roseburia inulinivorans</name>
    <dbReference type="NCBI Taxonomy" id="360807"/>
    <lineage>
        <taxon>Bacteria</taxon>
        <taxon>Bacillati</taxon>
        <taxon>Bacillota</taxon>
        <taxon>Clostridia</taxon>
        <taxon>Lachnospirales</taxon>
        <taxon>Lachnospiraceae</taxon>
        <taxon>Roseburia</taxon>
    </lineage>
</organism>